<evidence type="ECO:0000313" key="11">
    <source>
        <dbReference type="Proteomes" id="UP000037854"/>
    </source>
</evidence>
<reference evidence="10 11" key="1">
    <citation type="submission" date="2015-07" db="EMBL/GenBank/DDBJ databases">
        <title>High-quality draft genome sequence of Oceanobacillus caeni HM6, a bacillus isolated from a human feces.</title>
        <authorList>
            <person name="Kumar J."/>
            <person name="Verma M.K."/>
            <person name="Pandey R."/>
            <person name="Bhambi M."/>
            <person name="Chauhan N."/>
        </authorList>
    </citation>
    <scope>NUCLEOTIDE SEQUENCE [LARGE SCALE GENOMIC DNA]</scope>
    <source>
        <strain evidence="10 11">HM6</strain>
    </source>
</reference>
<evidence type="ECO:0000256" key="7">
    <source>
        <dbReference type="RuleBase" id="RU004016"/>
    </source>
</evidence>
<dbReference type="EMBL" id="LGTK01000040">
    <property type="protein sequence ID" value="KPH73828.1"/>
    <property type="molecule type" value="Genomic_DNA"/>
</dbReference>
<dbReference type="PANTHER" id="PTHR21581">
    <property type="entry name" value="D-ALANYL-D-ALANINE CARBOXYPEPTIDASE"/>
    <property type="match status" value="1"/>
</dbReference>
<evidence type="ECO:0000256" key="1">
    <source>
        <dbReference type="ARBA" id="ARBA00007164"/>
    </source>
</evidence>
<comment type="similarity">
    <text evidence="1 7">Belongs to the peptidase S11 family.</text>
</comment>
<dbReference type="GO" id="GO:0004180">
    <property type="term" value="F:carboxypeptidase activity"/>
    <property type="evidence" value="ECO:0007669"/>
    <property type="project" value="UniProtKB-KW"/>
</dbReference>
<feature type="chain" id="PRO_5047365552" evidence="8">
    <location>
        <begin position="26"/>
        <end position="375"/>
    </location>
</feature>
<evidence type="ECO:0000256" key="4">
    <source>
        <dbReference type="ARBA" id="ARBA00022960"/>
    </source>
</evidence>
<gene>
    <name evidence="10" type="ORF">AFL42_11520</name>
</gene>
<feature type="domain" description="Peptidase S11 D-alanyl-D-alanine carboxypeptidase A N-terminal" evidence="9">
    <location>
        <begin position="26"/>
        <end position="250"/>
    </location>
</feature>
<keyword evidence="6" id="KW-0961">Cell wall biogenesis/degradation</keyword>
<dbReference type="Gene3D" id="2.30.140.30">
    <property type="match status" value="1"/>
</dbReference>
<keyword evidence="10" id="KW-0645">Protease</keyword>
<proteinExistence type="inferred from homology"/>
<keyword evidence="3" id="KW-0378">Hydrolase</keyword>
<protein>
    <submittedName>
        <fullName evidence="10">D-alanyl-D-alanine carboxypeptidase</fullName>
    </submittedName>
</protein>
<name>A0ABR5MI27_9BACI</name>
<sequence>MKIKILLLTVIFFAANLLISTNGQAASAAPGVSANNAVLIEQSTGRVLFEKDAHSQESIASITKIMTAIIAIESGKMKEKVTVSREAIYTEGSSIYLEQGEKMTLEDLVYGLMLRSGNDAAVAIAEHVGGSLDGFVYLMNEKAKWLGMENTHFDNPHGLDSDNHYSSAYDMAILTQYAMNNEKYREISGTTSYKTDGRTYSWINKNKLLTQYYEYCTGGKTGFTKKTGRTLVSTASKDGMDLIAVTLNAPDDWKDHMSLYEWGFENFDMKTLTDKGEVKFNLIDLNKSQIGFLRDKIHYPLSDDEEDIVTFKNYILKDVDTSSGDNIIGKKVFYLNDKEITETPIYAVEDSVSSDANKKSFMSEILSFYKKVTGM</sequence>
<dbReference type="SUPFAM" id="SSF56601">
    <property type="entry name" value="beta-lactamase/transpeptidase-like"/>
    <property type="match status" value="1"/>
</dbReference>
<dbReference type="Proteomes" id="UP000037854">
    <property type="component" value="Unassembled WGS sequence"/>
</dbReference>
<evidence type="ECO:0000313" key="10">
    <source>
        <dbReference type="EMBL" id="KPH73828.1"/>
    </source>
</evidence>
<evidence type="ECO:0000256" key="3">
    <source>
        <dbReference type="ARBA" id="ARBA00022801"/>
    </source>
</evidence>
<keyword evidence="10" id="KW-0121">Carboxypeptidase</keyword>
<dbReference type="PRINTS" id="PR00725">
    <property type="entry name" value="DADACBPTASE1"/>
</dbReference>
<organism evidence="10 11">
    <name type="scientific">Oceanobacillus caeni</name>
    <dbReference type="NCBI Taxonomy" id="405946"/>
    <lineage>
        <taxon>Bacteria</taxon>
        <taxon>Bacillati</taxon>
        <taxon>Bacillota</taxon>
        <taxon>Bacilli</taxon>
        <taxon>Bacillales</taxon>
        <taxon>Bacillaceae</taxon>
        <taxon>Oceanobacillus</taxon>
    </lineage>
</organism>
<dbReference type="InterPro" id="IPR018044">
    <property type="entry name" value="Peptidase_S11"/>
</dbReference>
<dbReference type="Gene3D" id="3.40.710.10">
    <property type="entry name" value="DD-peptidase/beta-lactamase superfamily"/>
    <property type="match status" value="1"/>
</dbReference>
<evidence type="ECO:0000256" key="6">
    <source>
        <dbReference type="ARBA" id="ARBA00023316"/>
    </source>
</evidence>
<evidence type="ECO:0000256" key="8">
    <source>
        <dbReference type="SAM" id="SignalP"/>
    </source>
</evidence>
<dbReference type="PANTHER" id="PTHR21581:SF33">
    <property type="entry name" value="D-ALANYL-D-ALANINE CARBOXYPEPTIDASE DACB"/>
    <property type="match status" value="1"/>
</dbReference>
<keyword evidence="2 8" id="KW-0732">Signal</keyword>
<comment type="caution">
    <text evidence="10">The sequence shown here is derived from an EMBL/GenBank/DDBJ whole genome shotgun (WGS) entry which is preliminary data.</text>
</comment>
<keyword evidence="5" id="KW-0573">Peptidoglycan synthesis</keyword>
<evidence type="ECO:0000256" key="5">
    <source>
        <dbReference type="ARBA" id="ARBA00022984"/>
    </source>
</evidence>
<dbReference type="InterPro" id="IPR012338">
    <property type="entry name" value="Beta-lactam/transpept-like"/>
</dbReference>
<dbReference type="Pfam" id="PF00768">
    <property type="entry name" value="Peptidase_S11"/>
    <property type="match status" value="1"/>
</dbReference>
<keyword evidence="11" id="KW-1185">Reference proteome</keyword>
<feature type="signal peptide" evidence="8">
    <location>
        <begin position="1"/>
        <end position="25"/>
    </location>
</feature>
<evidence type="ECO:0000259" key="9">
    <source>
        <dbReference type="Pfam" id="PF00768"/>
    </source>
</evidence>
<evidence type="ECO:0000256" key="2">
    <source>
        <dbReference type="ARBA" id="ARBA00022729"/>
    </source>
</evidence>
<dbReference type="InterPro" id="IPR001967">
    <property type="entry name" value="Peptidase_S11_N"/>
</dbReference>
<dbReference type="RefSeq" id="WP_060668723.1">
    <property type="nucleotide sequence ID" value="NZ_LGTK01000040.1"/>
</dbReference>
<keyword evidence="4" id="KW-0133">Cell shape</keyword>
<accession>A0ABR5MI27</accession>